<dbReference type="AlphaFoldDB" id="A0A284QLY6"/>
<gene>
    <name evidence="1" type="ORF">ARMOST_00727</name>
</gene>
<reference evidence="2" key="1">
    <citation type="journal article" date="2017" name="Nat. Ecol. Evol.">
        <title>Genome expansion and lineage-specific genetic innovations in the forest pathogenic fungi Armillaria.</title>
        <authorList>
            <person name="Sipos G."/>
            <person name="Prasanna A.N."/>
            <person name="Walter M.C."/>
            <person name="O'Connor E."/>
            <person name="Balint B."/>
            <person name="Krizsan K."/>
            <person name="Kiss B."/>
            <person name="Hess J."/>
            <person name="Varga T."/>
            <person name="Slot J."/>
            <person name="Riley R."/>
            <person name="Boka B."/>
            <person name="Rigling D."/>
            <person name="Barry K."/>
            <person name="Lee J."/>
            <person name="Mihaltcheva S."/>
            <person name="LaButti K."/>
            <person name="Lipzen A."/>
            <person name="Waldron R."/>
            <person name="Moloney N.M."/>
            <person name="Sperisen C."/>
            <person name="Kredics L."/>
            <person name="Vagvoelgyi C."/>
            <person name="Patrignani A."/>
            <person name="Fitzpatrick D."/>
            <person name="Nagy I."/>
            <person name="Doyle S."/>
            <person name="Anderson J.B."/>
            <person name="Grigoriev I.V."/>
            <person name="Gueldener U."/>
            <person name="Muensterkoetter M."/>
            <person name="Nagy L.G."/>
        </authorList>
    </citation>
    <scope>NUCLEOTIDE SEQUENCE [LARGE SCALE GENOMIC DNA]</scope>
    <source>
        <strain evidence="2">C18/9</strain>
    </source>
</reference>
<dbReference type="OMA" id="WHCVWAM"/>
<dbReference type="OrthoDB" id="3197787at2759"/>
<organism evidence="1 2">
    <name type="scientific">Armillaria ostoyae</name>
    <name type="common">Armillaria root rot fungus</name>
    <dbReference type="NCBI Taxonomy" id="47428"/>
    <lineage>
        <taxon>Eukaryota</taxon>
        <taxon>Fungi</taxon>
        <taxon>Dikarya</taxon>
        <taxon>Basidiomycota</taxon>
        <taxon>Agaricomycotina</taxon>
        <taxon>Agaricomycetes</taxon>
        <taxon>Agaricomycetidae</taxon>
        <taxon>Agaricales</taxon>
        <taxon>Marasmiineae</taxon>
        <taxon>Physalacriaceae</taxon>
        <taxon>Armillaria</taxon>
    </lineage>
</organism>
<name>A0A284QLY6_ARMOS</name>
<evidence type="ECO:0000313" key="1">
    <source>
        <dbReference type="EMBL" id="SJK97475.1"/>
    </source>
</evidence>
<evidence type="ECO:0000313" key="2">
    <source>
        <dbReference type="Proteomes" id="UP000219338"/>
    </source>
</evidence>
<keyword evidence="2" id="KW-1185">Reference proteome</keyword>
<sequence>MDNACNWIRAQTHVSDVCPCLLSTPSPFSLISIMPVSVALDHPGVHPQTLIGKVLIRARRSPRHPSLTLDFRDNTAFQILVDGYDPAHPGVPKELDFDPLFEHILAKGESLDLTVVDCAFVTLSDKAFQRKHNPDGDRRVDDLRWDQKHLGLAFRFSEEKPRWHCVWAMLEDHDKEQGTCIFRSYGDVYLQRLHRSPRKPRKRLSLAQHVQDDGT</sequence>
<dbReference type="Proteomes" id="UP000219338">
    <property type="component" value="Unassembled WGS sequence"/>
</dbReference>
<proteinExistence type="predicted"/>
<protein>
    <submittedName>
        <fullName evidence="1">Uncharacterized protein</fullName>
    </submittedName>
</protein>
<dbReference type="EMBL" id="FUEG01000001">
    <property type="protein sequence ID" value="SJK97475.1"/>
    <property type="molecule type" value="Genomic_DNA"/>
</dbReference>
<accession>A0A284QLY6</accession>